<sequence>MTTTTAYREQVLREVNALPEEYLPYLLQIVQTFRDSVTLKPAAASLKQGWHEARTKDLTPIHELWDGIDVA</sequence>
<gene>
    <name evidence="1" type="ORF">EYB53_022455</name>
</gene>
<accession>A0ABS4DGD7</accession>
<organism evidence="1 2">
    <name type="scientific">Candidatus Chloroploca mongolica</name>
    <dbReference type="NCBI Taxonomy" id="2528176"/>
    <lineage>
        <taxon>Bacteria</taxon>
        <taxon>Bacillati</taxon>
        <taxon>Chloroflexota</taxon>
        <taxon>Chloroflexia</taxon>
        <taxon>Chloroflexales</taxon>
        <taxon>Chloroflexineae</taxon>
        <taxon>Oscillochloridaceae</taxon>
        <taxon>Candidatus Chloroploca</taxon>
    </lineage>
</organism>
<proteinExistence type="predicted"/>
<evidence type="ECO:0008006" key="3">
    <source>
        <dbReference type="Google" id="ProtNLM"/>
    </source>
</evidence>
<dbReference type="EMBL" id="SIJK02000072">
    <property type="protein sequence ID" value="MBP1468492.1"/>
    <property type="molecule type" value="Genomic_DNA"/>
</dbReference>
<evidence type="ECO:0000313" key="2">
    <source>
        <dbReference type="Proteomes" id="UP001193081"/>
    </source>
</evidence>
<reference evidence="1 2" key="1">
    <citation type="submission" date="2021-03" db="EMBL/GenBank/DDBJ databases">
        <authorList>
            <person name="Grouzdev D.S."/>
        </authorList>
    </citation>
    <scope>NUCLEOTIDE SEQUENCE [LARGE SCALE GENOMIC DNA]</scope>
    <source>
        <strain evidence="1 2">M50-1</strain>
    </source>
</reference>
<name>A0ABS4DGD7_9CHLR</name>
<evidence type="ECO:0000313" key="1">
    <source>
        <dbReference type="EMBL" id="MBP1468492.1"/>
    </source>
</evidence>
<dbReference type="Proteomes" id="UP001193081">
    <property type="component" value="Unassembled WGS sequence"/>
</dbReference>
<dbReference type="RefSeq" id="WP_135481309.1">
    <property type="nucleotide sequence ID" value="NZ_SIJK02000072.1"/>
</dbReference>
<keyword evidence="2" id="KW-1185">Reference proteome</keyword>
<protein>
    <recommendedName>
        <fullName evidence="3">DUF2281 domain-containing protein</fullName>
    </recommendedName>
</protein>
<comment type="caution">
    <text evidence="1">The sequence shown here is derived from an EMBL/GenBank/DDBJ whole genome shotgun (WGS) entry which is preliminary data.</text>
</comment>